<dbReference type="GO" id="GO:0005524">
    <property type="term" value="F:ATP binding"/>
    <property type="evidence" value="ECO:0007669"/>
    <property type="project" value="InterPro"/>
</dbReference>
<dbReference type="SUPFAM" id="SSF48024">
    <property type="entry name" value="N-terminal domain of DnaB helicase"/>
    <property type="match status" value="1"/>
</dbReference>
<reference evidence="5 6" key="1">
    <citation type="journal article" date="2016" name="Front. Microbiol.">
        <title>Single-Cell (Meta-)Genomics of a Dimorphic Candidatus Thiomargarita nelsonii Reveals Genomic Plasticity.</title>
        <authorList>
            <person name="Flood B.E."/>
            <person name="Fliss P."/>
            <person name="Jones D.S."/>
            <person name="Dick G.J."/>
            <person name="Jain S."/>
            <person name="Kaster A.K."/>
            <person name="Winkel M."/>
            <person name="Mussmann M."/>
            <person name="Bailey J."/>
        </authorList>
    </citation>
    <scope>NUCLEOTIDE SEQUENCE [LARGE SCALE GENOMIC DNA]</scope>
    <source>
        <strain evidence="5">Hydrate Ridge</strain>
    </source>
</reference>
<dbReference type="Proteomes" id="UP000030428">
    <property type="component" value="Unassembled WGS sequence"/>
</dbReference>
<evidence type="ECO:0000259" key="4">
    <source>
        <dbReference type="Pfam" id="PF00772"/>
    </source>
</evidence>
<dbReference type="Gene3D" id="1.10.860.10">
    <property type="entry name" value="DNAb Helicase, Chain A"/>
    <property type="match status" value="1"/>
</dbReference>
<gene>
    <name evidence="5" type="ORF">PN36_32040</name>
</gene>
<keyword evidence="1" id="KW-0639">Primosome</keyword>
<dbReference type="InterPro" id="IPR007693">
    <property type="entry name" value="DNA_helicase_DnaB-like_N"/>
</dbReference>
<dbReference type="Pfam" id="PF00772">
    <property type="entry name" value="DnaB"/>
    <property type="match status" value="1"/>
</dbReference>
<dbReference type="EMBL" id="JSZA02000270">
    <property type="protein sequence ID" value="TGN99896.1"/>
    <property type="molecule type" value="Genomic_DNA"/>
</dbReference>
<dbReference type="AlphaFoldDB" id="A0A4E0RBP4"/>
<dbReference type="GO" id="GO:0005829">
    <property type="term" value="C:cytosol"/>
    <property type="evidence" value="ECO:0007669"/>
    <property type="project" value="TreeGrafter"/>
</dbReference>
<organism evidence="5 6">
    <name type="scientific">Candidatus Thiomargarita nelsonii</name>
    <dbReference type="NCBI Taxonomy" id="1003181"/>
    <lineage>
        <taxon>Bacteria</taxon>
        <taxon>Pseudomonadati</taxon>
        <taxon>Pseudomonadota</taxon>
        <taxon>Gammaproteobacteria</taxon>
        <taxon>Thiotrichales</taxon>
        <taxon>Thiotrichaceae</taxon>
        <taxon>Thiomargarita</taxon>
    </lineage>
</organism>
<feature type="domain" description="DNA helicase DnaB-like N-terminal" evidence="4">
    <location>
        <begin position="16"/>
        <end position="120"/>
    </location>
</feature>
<keyword evidence="3" id="KW-0238">DNA-binding</keyword>
<dbReference type="GO" id="GO:0006269">
    <property type="term" value="P:DNA replication, synthesis of primer"/>
    <property type="evidence" value="ECO:0007669"/>
    <property type="project" value="UniProtKB-KW"/>
</dbReference>
<comment type="caution">
    <text evidence="5">The sequence shown here is derived from an EMBL/GenBank/DDBJ whole genome shotgun (WGS) entry which is preliminary data.</text>
</comment>
<dbReference type="InterPro" id="IPR016136">
    <property type="entry name" value="DNA_helicase_N/primase_C"/>
</dbReference>
<evidence type="ECO:0000313" key="6">
    <source>
        <dbReference type="Proteomes" id="UP000030428"/>
    </source>
</evidence>
<proteinExistence type="predicted"/>
<evidence type="ECO:0000256" key="1">
    <source>
        <dbReference type="ARBA" id="ARBA00022515"/>
    </source>
</evidence>
<evidence type="ECO:0000313" key="5">
    <source>
        <dbReference type="EMBL" id="TGN99896.1"/>
    </source>
</evidence>
<dbReference type="PANTHER" id="PTHR30153:SF2">
    <property type="entry name" value="REPLICATIVE DNA HELICASE"/>
    <property type="match status" value="1"/>
</dbReference>
<evidence type="ECO:0000256" key="2">
    <source>
        <dbReference type="ARBA" id="ARBA00022705"/>
    </source>
</evidence>
<sequence>MFKSKRSNPKNQPQDKPFSLEAEQSILGGLMFNDSEWSLVQAILSTEDFFLPEHQIIFTAIKSVTAKNQHPDPITLTDHLQVENNFKAIGGNDYLSTLTKALQQNSVASNLIAYARIVKDKSLDRQIDRIWTRRDLNDSDKLVNLRETKILLHSHQE</sequence>
<keyword evidence="2" id="KW-0235">DNA replication</keyword>
<dbReference type="GO" id="GO:0003678">
    <property type="term" value="F:DNA helicase activity"/>
    <property type="evidence" value="ECO:0007669"/>
    <property type="project" value="InterPro"/>
</dbReference>
<dbReference type="GO" id="GO:0003677">
    <property type="term" value="F:DNA binding"/>
    <property type="evidence" value="ECO:0007669"/>
    <property type="project" value="UniProtKB-KW"/>
</dbReference>
<feature type="non-terminal residue" evidence="5">
    <location>
        <position position="157"/>
    </location>
</feature>
<evidence type="ECO:0000256" key="3">
    <source>
        <dbReference type="ARBA" id="ARBA00023125"/>
    </source>
</evidence>
<keyword evidence="6" id="KW-1185">Reference proteome</keyword>
<dbReference type="InterPro" id="IPR036185">
    <property type="entry name" value="DNA_heli_DnaB-like_N_sf"/>
</dbReference>
<dbReference type="GO" id="GO:1990077">
    <property type="term" value="C:primosome complex"/>
    <property type="evidence" value="ECO:0007669"/>
    <property type="project" value="UniProtKB-KW"/>
</dbReference>
<accession>A0A4E0RBP4</accession>
<protein>
    <recommendedName>
        <fullName evidence="4">DNA helicase DnaB-like N-terminal domain-containing protein</fullName>
    </recommendedName>
</protein>
<name>A0A4E0RBP4_9GAMM</name>
<dbReference type="PANTHER" id="PTHR30153">
    <property type="entry name" value="REPLICATIVE DNA HELICASE DNAB"/>
    <property type="match status" value="1"/>
</dbReference>